<dbReference type="Gene3D" id="3.40.50.880">
    <property type="match status" value="1"/>
</dbReference>
<dbReference type="RefSeq" id="WP_058851298.1">
    <property type="nucleotide sequence ID" value="NZ_LOCL01000059.1"/>
</dbReference>
<feature type="domain" description="DJ-1/PfpI" evidence="2">
    <location>
        <begin position="1"/>
        <end position="173"/>
    </location>
</feature>
<dbReference type="Pfam" id="PF01965">
    <property type="entry name" value="DJ-1_PfpI"/>
    <property type="match status" value="1"/>
</dbReference>
<dbReference type="InterPro" id="IPR006286">
    <property type="entry name" value="C56_PfpI-like"/>
</dbReference>
<dbReference type="STRING" id="1765722.AT728_32040"/>
<dbReference type="NCBIfam" id="TIGR01382">
    <property type="entry name" value="PfpI"/>
    <property type="match status" value="1"/>
</dbReference>
<proteinExistence type="inferred from homology"/>
<keyword evidence="3" id="KW-0315">Glutamine amidotransferase</keyword>
<keyword evidence="4" id="KW-1185">Reference proteome</keyword>
<sequence length="181" mass="19516">MRIAFLVAPEGVEQVELTEPWQAVVDGGGEPVLVSTEAGSVQGFNHLDKADTFPVDQVVGEVSADEFAGLVLPGGVANPDLLRTDENAVAFVRAFFEQGLPVAAICHAPWTLVEADVVRDRTLTSWPSLRTDIRNAGGSWVDEQVKVCDGGSNTLVTSRKPDDLKAFCEAFMKEFTRAANR</sequence>
<evidence type="ECO:0000256" key="1">
    <source>
        <dbReference type="ARBA" id="ARBA00008542"/>
    </source>
</evidence>
<dbReference type="SUPFAM" id="SSF52317">
    <property type="entry name" value="Class I glutamine amidotransferase-like"/>
    <property type="match status" value="1"/>
</dbReference>
<dbReference type="PROSITE" id="PS51276">
    <property type="entry name" value="PEPTIDASE_C56_PFPI"/>
    <property type="match status" value="1"/>
</dbReference>
<dbReference type="CDD" id="cd03134">
    <property type="entry name" value="GATase1_PfpI_like"/>
    <property type="match status" value="1"/>
</dbReference>
<dbReference type="PANTHER" id="PTHR42733:SF12">
    <property type="entry name" value="PROTEINASE"/>
    <property type="match status" value="1"/>
</dbReference>
<gene>
    <name evidence="3" type="ORF">AT728_32040</name>
</gene>
<comment type="caution">
    <text evidence="3">The sequence shown here is derived from an EMBL/GenBank/DDBJ whole genome shotgun (WGS) entry which is preliminary data.</text>
</comment>
<accession>A0A0W7WV71</accession>
<dbReference type="AlphaFoldDB" id="A0A0W7WV71"/>
<evidence type="ECO:0000259" key="2">
    <source>
        <dbReference type="Pfam" id="PF01965"/>
    </source>
</evidence>
<name>A0A0W7WV71_9ACTN</name>
<dbReference type="OrthoDB" id="9792284at2"/>
<dbReference type="PANTHER" id="PTHR42733">
    <property type="entry name" value="DJ-1 PROTEIN"/>
    <property type="match status" value="1"/>
</dbReference>
<dbReference type="EMBL" id="LOCL01000059">
    <property type="protein sequence ID" value="KUF14493.1"/>
    <property type="molecule type" value="Genomic_DNA"/>
</dbReference>
<comment type="similarity">
    <text evidence="1">Belongs to the peptidase C56 family.</text>
</comment>
<organism evidence="3 4">
    <name type="scientific">Streptomyces silvensis</name>
    <dbReference type="NCBI Taxonomy" id="1765722"/>
    <lineage>
        <taxon>Bacteria</taxon>
        <taxon>Bacillati</taxon>
        <taxon>Actinomycetota</taxon>
        <taxon>Actinomycetes</taxon>
        <taxon>Kitasatosporales</taxon>
        <taxon>Streptomycetaceae</taxon>
        <taxon>Streptomyces</taxon>
    </lineage>
</organism>
<dbReference type="GO" id="GO:0016740">
    <property type="term" value="F:transferase activity"/>
    <property type="evidence" value="ECO:0007669"/>
    <property type="project" value="UniProtKB-KW"/>
</dbReference>
<evidence type="ECO:0000313" key="4">
    <source>
        <dbReference type="Proteomes" id="UP000054804"/>
    </source>
</evidence>
<evidence type="ECO:0000313" key="3">
    <source>
        <dbReference type="EMBL" id="KUF14493.1"/>
    </source>
</evidence>
<protein>
    <submittedName>
        <fullName evidence="3">Glutamine amidotransferase</fullName>
    </submittedName>
</protein>
<dbReference type="Proteomes" id="UP000054804">
    <property type="component" value="Unassembled WGS sequence"/>
</dbReference>
<dbReference type="InterPro" id="IPR029062">
    <property type="entry name" value="Class_I_gatase-like"/>
</dbReference>
<keyword evidence="3" id="KW-0808">Transferase</keyword>
<dbReference type="InterPro" id="IPR002818">
    <property type="entry name" value="DJ-1/PfpI"/>
</dbReference>
<reference evidence="3 4" key="1">
    <citation type="submission" date="2015-12" db="EMBL/GenBank/DDBJ databases">
        <title>Draft genome sequence of Streptomyces silvensis ATCC 53525, a producer of novel hormone antagonists.</title>
        <authorList>
            <person name="Johnston C.W."/>
            <person name="Li Y."/>
            <person name="Magarvey N.A."/>
        </authorList>
    </citation>
    <scope>NUCLEOTIDE SEQUENCE [LARGE SCALE GENOMIC DNA]</scope>
    <source>
        <strain evidence="3 4">ATCC 53525</strain>
    </source>
</reference>